<organism evidence="2 3">
    <name type="scientific">Bdellovibrio reynosensis</name>
    <dbReference type="NCBI Taxonomy" id="2835041"/>
    <lineage>
        <taxon>Bacteria</taxon>
        <taxon>Pseudomonadati</taxon>
        <taxon>Bdellovibrionota</taxon>
        <taxon>Bdellovibrionia</taxon>
        <taxon>Bdellovibrionales</taxon>
        <taxon>Pseudobdellovibrionaceae</taxon>
        <taxon>Bdellovibrio</taxon>
    </lineage>
</organism>
<dbReference type="RefSeq" id="WP_243540565.1">
    <property type="nucleotide sequence ID" value="NZ_CP093442.1"/>
</dbReference>
<feature type="signal peptide" evidence="1">
    <location>
        <begin position="1"/>
        <end position="20"/>
    </location>
</feature>
<dbReference type="EMBL" id="CP093442">
    <property type="protein sequence ID" value="UOF02760.1"/>
    <property type="molecule type" value="Genomic_DNA"/>
</dbReference>
<keyword evidence="1" id="KW-0732">Signal</keyword>
<reference evidence="2" key="1">
    <citation type="submission" date="2022-03" db="EMBL/GenBank/DDBJ databases">
        <title>Genome Identification and Characterization of new species Bdellovibrio reynosense LBG001 sp. nov. from a Mexico soil sample.</title>
        <authorList>
            <person name="Camilli A."/>
            <person name="Ajao Y."/>
            <person name="Guo X."/>
        </authorList>
    </citation>
    <scope>NUCLEOTIDE SEQUENCE</scope>
    <source>
        <strain evidence="2">LBG001</strain>
    </source>
</reference>
<feature type="chain" id="PRO_5046603840" evidence="1">
    <location>
        <begin position="21"/>
        <end position="169"/>
    </location>
</feature>
<keyword evidence="3" id="KW-1185">Reference proteome</keyword>
<sequence length="169" mass="19062">MKLTVIFFTLVICFSMRTQAAQVVGVESCDSVSSAHLEMMAENLDENTLALAVSYARDQEINENQWALSPRACEFFEVTDQLLQVTEYSTETIAICMALAPEPVFTKTTAVALVLGKLGLRTLKMVVQHHKSECDEIRQSTRNSAEIKVEVERRVQEAIQQYISEKKKK</sequence>
<accession>A0ABY4CCX8</accession>
<gene>
    <name evidence="2" type="ORF">MNR06_07325</name>
</gene>
<name>A0ABY4CCX8_9BACT</name>
<evidence type="ECO:0000313" key="2">
    <source>
        <dbReference type="EMBL" id="UOF02760.1"/>
    </source>
</evidence>
<evidence type="ECO:0000256" key="1">
    <source>
        <dbReference type="SAM" id="SignalP"/>
    </source>
</evidence>
<evidence type="ECO:0000313" key="3">
    <source>
        <dbReference type="Proteomes" id="UP000830116"/>
    </source>
</evidence>
<dbReference type="Proteomes" id="UP000830116">
    <property type="component" value="Chromosome"/>
</dbReference>
<protein>
    <submittedName>
        <fullName evidence="2">Uncharacterized protein</fullName>
    </submittedName>
</protein>
<proteinExistence type="predicted"/>